<evidence type="ECO:0000313" key="1">
    <source>
        <dbReference type="EnsemblMetazoa" id="PPA40665.1"/>
    </source>
</evidence>
<reference evidence="1" key="2">
    <citation type="submission" date="2022-06" db="UniProtKB">
        <authorList>
            <consortium name="EnsemblMetazoa"/>
        </authorList>
    </citation>
    <scope>IDENTIFICATION</scope>
    <source>
        <strain evidence="1">PS312</strain>
    </source>
</reference>
<accession>A0A8R1Z1P8</accession>
<reference evidence="2" key="1">
    <citation type="journal article" date="2008" name="Nat. Genet.">
        <title>The Pristionchus pacificus genome provides a unique perspective on nematode lifestyle and parasitism.</title>
        <authorList>
            <person name="Dieterich C."/>
            <person name="Clifton S.W."/>
            <person name="Schuster L.N."/>
            <person name="Chinwalla A."/>
            <person name="Delehaunty K."/>
            <person name="Dinkelacker I."/>
            <person name="Fulton L."/>
            <person name="Fulton R."/>
            <person name="Godfrey J."/>
            <person name="Minx P."/>
            <person name="Mitreva M."/>
            <person name="Roeseler W."/>
            <person name="Tian H."/>
            <person name="Witte H."/>
            <person name="Yang S.P."/>
            <person name="Wilson R.K."/>
            <person name="Sommer R.J."/>
        </authorList>
    </citation>
    <scope>NUCLEOTIDE SEQUENCE [LARGE SCALE GENOMIC DNA]</scope>
    <source>
        <strain evidence="2">PS312</strain>
    </source>
</reference>
<dbReference type="EnsemblMetazoa" id="PPA40665.1">
    <property type="protein sequence ID" value="PPA40665.1"/>
    <property type="gene ID" value="WBGene00279034"/>
</dbReference>
<organism evidence="1 2">
    <name type="scientific">Pristionchus pacificus</name>
    <name type="common">Parasitic nematode worm</name>
    <dbReference type="NCBI Taxonomy" id="54126"/>
    <lineage>
        <taxon>Eukaryota</taxon>
        <taxon>Metazoa</taxon>
        <taxon>Ecdysozoa</taxon>
        <taxon>Nematoda</taxon>
        <taxon>Chromadorea</taxon>
        <taxon>Rhabditida</taxon>
        <taxon>Rhabditina</taxon>
        <taxon>Diplogasteromorpha</taxon>
        <taxon>Diplogasteroidea</taxon>
        <taxon>Neodiplogasteridae</taxon>
        <taxon>Pristionchus</taxon>
    </lineage>
</organism>
<name>A0A2A6C403_PRIPA</name>
<dbReference type="PANTHER" id="PTHR22943">
    <property type="entry name" value="7-TRANSMEMBRANE DOMAIN RECEPTOR C.ELEGANS"/>
    <property type="match status" value="1"/>
</dbReference>
<keyword evidence="2" id="KW-1185">Reference proteome</keyword>
<accession>A0A2A6C403</accession>
<dbReference type="Pfam" id="PF10326">
    <property type="entry name" value="7TM_GPCR_Str"/>
    <property type="match status" value="1"/>
</dbReference>
<evidence type="ECO:0000313" key="2">
    <source>
        <dbReference type="Proteomes" id="UP000005239"/>
    </source>
</evidence>
<dbReference type="PANTHER" id="PTHR22943:SF248">
    <property type="entry name" value="SEVEN TM RECEPTOR"/>
    <property type="match status" value="1"/>
</dbReference>
<proteinExistence type="predicted"/>
<gene>
    <name evidence="1" type="primary">WBGene00279034</name>
</gene>
<dbReference type="InterPro" id="IPR019428">
    <property type="entry name" value="7TM_GPCR_serpentine_rcpt_Str"/>
</dbReference>
<dbReference type="InterPro" id="IPR019423">
    <property type="entry name" value="7TM_GPCR_serpentine_rcpt_Srj"/>
</dbReference>
<dbReference type="Proteomes" id="UP000005239">
    <property type="component" value="Unassembled WGS sequence"/>
</dbReference>
<dbReference type="Pfam" id="PF10319">
    <property type="entry name" value="7TM_GPCR_Srj"/>
    <property type="match status" value="1"/>
</dbReference>
<protein>
    <submittedName>
        <fullName evidence="1">G protein-coupled receptor</fullName>
    </submittedName>
</protein>
<sequence>MTAILKRPMKKRTKNASIEGNIAVMEKKTLPNGPNETPMQYRITQPVPPNRKENSDQFFSGFARSFTDYWTNSNWTCLGVVINIIYIAIFVGTCAIAFAPDDETRALAPKELEGIYGHDLRDQNRGYLVISVRRPDPATGHESIHLQTTLALILLVFLFGGTGCVILYCIWRINGIIRAPGNHLTTKTRKMQMDLFRALLIQSAIPMLFSYFPLGMILVFPAVSEPCETIFCLIFVATYYQTFLIISYHFVYRWKNMHRGYAVIAIRVGAYHNLKTSLSIQRPDPQSGEMLWHLPTTVSLMMLVCEFGGTSIIIVFCIWRITALIRSPNNHLTTKTRNMQQGTSFSGIAHSDSSAYSFLVHSPWCNSCLSCSFRNFSWCFRKRSFLSYFNIPIIDAFFVLFLIGRFRTADIRLFRLPFKTEYGSSVEQRSKQRTTGQMTDYLYSWVYQDPFHSIFFGVTTIISILSNSLLLYIIFTTSSSCIGSYRYLLIIFAICDIATSIAHAAVQLVSAVIMRLFS</sequence>
<dbReference type="AlphaFoldDB" id="A0A2A6C403"/>